<dbReference type="Pfam" id="PF02776">
    <property type="entry name" value="TPP_enzyme_N"/>
    <property type="match status" value="1"/>
</dbReference>
<evidence type="ECO:0000259" key="15">
    <source>
        <dbReference type="Pfam" id="PF02775"/>
    </source>
</evidence>
<evidence type="ECO:0000256" key="9">
    <source>
        <dbReference type="ARBA" id="ARBA00023052"/>
    </source>
</evidence>
<evidence type="ECO:0000256" key="2">
    <source>
        <dbReference type="ARBA" id="ARBA00001964"/>
    </source>
</evidence>
<evidence type="ECO:0000256" key="8">
    <source>
        <dbReference type="ARBA" id="ARBA00022842"/>
    </source>
</evidence>
<feature type="region of interest" description="Disordered" evidence="12">
    <location>
        <begin position="836"/>
        <end position="889"/>
    </location>
</feature>
<evidence type="ECO:0000256" key="6">
    <source>
        <dbReference type="ARBA" id="ARBA00022723"/>
    </source>
</evidence>
<dbReference type="InterPro" id="IPR036291">
    <property type="entry name" value="NAD(P)-bd_dom_sf"/>
</dbReference>
<dbReference type="InterPro" id="IPR047214">
    <property type="entry name" value="TPP_PDC_IPDC"/>
</dbReference>
<dbReference type="OrthoDB" id="3970464at2759"/>
<evidence type="ECO:0000256" key="3">
    <source>
        <dbReference type="ARBA" id="ARBA00007812"/>
    </source>
</evidence>
<comment type="cofactor">
    <cofactor evidence="2">
        <name>thiamine diphosphate</name>
        <dbReference type="ChEBI" id="CHEBI:58937"/>
    </cofactor>
</comment>
<feature type="domain" description="Thiamine pyrophosphate enzyme N-terminal TPP-binding" evidence="16">
    <location>
        <begin position="271"/>
        <end position="376"/>
    </location>
</feature>
<dbReference type="SUPFAM" id="SSF52518">
    <property type="entry name" value="Thiamin diphosphate-binding fold (THDP-binding)"/>
    <property type="match status" value="2"/>
</dbReference>
<evidence type="ECO:0000259" key="16">
    <source>
        <dbReference type="Pfam" id="PF02776"/>
    </source>
</evidence>
<dbReference type="Gene3D" id="3.40.50.720">
    <property type="entry name" value="NAD(P)-binding Rossmann-like Domain"/>
    <property type="match status" value="1"/>
</dbReference>
<dbReference type="InterPro" id="IPR029061">
    <property type="entry name" value="THDP-binding"/>
</dbReference>
<accession>A0A1L9WRW1</accession>
<evidence type="ECO:0000313" key="18">
    <source>
        <dbReference type="Proteomes" id="UP000184546"/>
    </source>
</evidence>
<dbReference type="SUPFAM" id="SSF52467">
    <property type="entry name" value="DHS-like NAD/FAD-binding domain"/>
    <property type="match status" value="1"/>
</dbReference>
<sequence length="889" mass="96868">MTGFSVDGTFGTCCVIQARHAVRIPKEYPLDTVAPIICAGTTCFRAVEETGVAEGDILAVVGPASGIGSLACQYAKAHGCRVLAISTGGEGQILYKDNLRVDFYVDYHTSQDIVTEVRKLTVGGPDAAIMIDCTEALLEDTTRYVRPRGSIVVVGKPPGKTGGLDMSSLLLRMGQIKSSPYGGSREQIEKAIDIFVKNKFYQPSHVISLDHLPRLLQAIHQEDPENHSHRPSSRYESSLLGQATVKIPSFSDNTRTEETFPEPTFYQESFNISTYIAYRLEGLGIRDFLAVPGDTNLVLLDNLLKNPNLRMIGCCNELNAGYAADGYARTSPAKIAVLIVPYVVGALSALNAVAGACSQNIKIIVLSGCPTTGMLASGKFLHHAPSATNREQALDAYRGVTAASIRLQSAETAVQALDDAISKCLASSLPIFIEVPNDIARAACSPPSPFRISKTITQTRRNEEAVNAITGAWNKSEKPVLLFGSLARRLLSAHDVEALADRLGCAVFCQPDGRCISESHPQYCGELWNGLTNPEGEKVFMDSDLWLIVGANWCDFHCIFTSIDEEKNRMISIGKDWVELPDETCFQGIDFAAVVRQLTRSSMEPKHKSVPRPKPTLGAKPPQTEDLEAPLTLEHAMYGIQNILRSDDTMLCDAGEAWFLANHIRLPPGTDCQIQMPYCSIGWALPAGLGAQLARSRGRSIILIGDGGFQMTAQEVSTIVRQHLNPIIIIFNNLGYKIETAVHDGPYNYISNWNYSRLAASLSASPHASSHNPYATKKQEYMESNPSLFTLQVKTQRDLKVALKRAYDEHDKLAFLELCVQPDDLSQEVRQLGKAFAQKNAEESSGSPESSASKTHNATTSGSSSPRVKSPVNASIKNICDQSLHFSNK</sequence>
<evidence type="ECO:0000256" key="5">
    <source>
        <dbReference type="ARBA" id="ARBA00014422"/>
    </source>
</evidence>
<reference evidence="18" key="1">
    <citation type="journal article" date="2017" name="Genome Biol.">
        <title>Comparative genomics reveals high biological diversity and specific adaptations in the industrially and medically important fungal genus Aspergillus.</title>
        <authorList>
            <person name="de Vries R.P."/>
            <person name="Riley R."/>
            <person name="Wiebenga A."/>
            <person name="Aguilar-Osorio G."/>
            <person name="Amillis S."/>
            <person name="Uchima C.A."/>
            <person name="Anderluh G."/>
            <person name="Asadollahi M."/>
            <person name="Askin M."/>
            <person name="Barry K."/>
            <person name="Battaglia E."/>
            <person name="Bayram O."/>
            <person name="Benocci T."/>
            <person name="Braus-Stromeyer S.A."/>
            <person name="Caldana C."/>
            <person name="Canovas D."/>
            <person name="Cerqueira G.C."/>
            <person name="Chen F."/>
            <person name="Chen W."/>
            <person name="Choi C."/>
            <person name="Clum A."/>
            <person name="Dos Santos R.A."/>
            <person name="Damasio A.R."/>
            <person name="Diallinas G."/>
            <person name="Emri T."/>
            <person name="Fekete E."/>
            <person name="Flipphi M."/>
            <person name="Freyberg S."/>
            <person name="Gallo A."/>
            <person name="Gournas C."/>
            <person name="Habgood R."/>
            <person name="Hainaut M."/>
            <person name="Harispe M.L."/>
            <person name="Henrissat B."/>
            <person name="Hilden K.S."/>
            <person name="Hope R."/>
            <person name="Hossain A."/>
            <person name="Karabika E."/>
            <person name="Karaffa L."/>
            <person name="Karanyi Z."/>
            <person name="Krasevec N."/>
            <person name="Kuo A."/>
            <person name="Kusch H."/>
            <person name="LaButti K."/>
            <person name="Lagendijk E.L."/>
            <person name="Lapidus A."/>
            <person name="Levasseur A."/>
            <person name="Lindquist E."/>
            <person name="Lipzen A."/>
            <person name="Logrieco A.F."/>
            <person name="MacCabe A."/>
            <person name="Maekelae M.R."/>
            <person name="Malavazi I."/>
            <person name="Melin P."/>
            <person name="Meyer V."/>
            <person name="Mielnichuk N."/>
            <person name="Miskei M."/>
            <person name="Molnar A.P."/>
            <person name="Mule G."/>
            <person name="Ngan C.Y."/>
            <person name="Orejas M."/>
            <person name="Orosz E."/>
            <person name="Ouedraogo J.P."/>
            <person name="Overkamp K.M."/>
            <person name="Park H.-S."/>
            <person name="Perrone G."/>
            <person name="Piumi F."/>
            <person name="Punt P.J."/>
            <person name="Ram A.F."/>
            <person name="Ramon A."/>
            <person name="Rauscher S."/>
            <person name="Record E."/>
            <person name="Riano-Pachon D.M."/>
            <person name="Robert V."/>
            <person name="Roehrig J."/>
            <person name="Ruller R."/>
            <person name="Salamov A."/>
            <person name="Salih N.S."/>
            <person name="Samson R.A."/>
            <person name="Sandor E."/>
            <person name="Sanguinetti M."/>
            <person name="Schuetze T."/>
            <person name="Sepcic K."/>
            <person name="Shelest E."/>
            <person name="Sherlock G."/>
            <person name="Sophianopoulou V."/>
            <person name="Squina F.M."/>
            <person name="Sun H."/>
            <person name="Susca A."/>
            <person name="Todd R.B."/>
            <person name="Tsang A."/>
            <person name="Unkles S.E."/>
            <person name="van de Wiele N."/>
            <person name="van Rossen-Uffink D."/>
            <person name="Oliveira J.V."/>
            <person name="Vesth T.C."/>
            <person name="Visser J."/>
            <person name="Yu J.-H."/>
            <person name="Zhou M."/>
            <person name="Andersen M.R."/>
            <person name="Archer D.B."/>
            <person name="Baker S.E."/>
            <person name="Benoit I."/>
            <person name="Brakhage A.A."/>
            <person name="Braus G.H."/>
            <person name="Fischer R."/>
            <person name="Frisvad J.C."/>
            <person name="Goldman G.H."/>
            <person name="Houbraken J."/>
            <person name="Oakley B."/>
            <person name="Pocsi I."/>
            <person name="Scazzocchio C."/>
            <person name="Seiboth B."/>
            <person name="vanKuyk P.A."/>
            <person name="Wortman J."/>
            <person name="Dyer P.S."/>
            <person name="Grigoriev I.V."/>
        </authorList>
    </citation>
    <scope>NUCLEOTIDE SEQUENCE [LARGE SCALE GENOMIC DNA]</scope>
    <source>
        <strain evidence="18">ATCC 16872 / CBS 172.66 / WB 5094</strain>
    </source>
</reference>
<dbReference type="Gene3D" id="3.90.180.10">
    <property type="entry name" value="Medium-chain alcohol dehydrogenases, catalytic domain"/>
    <property type="match status" value="1"/>
</dbReference>
<comment type="catalytic activity">
    <reaction evidence="1">
        <text>a 2-oxocarboxylate + H(+) = an aldehyde + CO2</text>
        <dbReference type="Rhea" id="RHEA:11628"/>
        <dbReference type="ChEBI" id="CHEBI:15378"/>
        <dbReference type="ChEBI" id="CHEBI:16526"/>
        <dbReference type="ChEBI" id="CHEBI:17478"/>
        <dbReference type="ChEBI" id="CHEBI:35179"/>
        <dbReference type="EC" id="4.1.1.1"/>
    </reaction>
</comment>
<dbReference type="InterPro" id="IPR013149">
    <property type="entry name" value="ADH-like_C"/>
</dbReference>
<dbReference type="SUPFAM" id="SSF51735">
    <property type="entry name" value="NAD(P)-binding Rossmann-fold domains"/>
    <property type="match status" value="1"/>
</dbReference>
<keyword evidence="7" id="KW-0210">Decarboxylase</keyword>
<keyword evidence="9 11" id="KW-0786">Thiamine pyrophosphate</keyword>
<dbReference type="OMA" id="ESHPQYC"/>
<dbReference type="GeneID" id="30972335"/>
<dbReference type="InterPro" id="IPR029035">
    <property type="entry name" value="DHS-like_NAD/FAD-binding_dom"/>
</dbReference>
<evidence type="ECO:0000256" key="7">
    <source>
        <dbReference type="ARBA" id="ARBA00022793"/>
    </source>
</evidence>
<dbReference type="STRING" id="690307.A0A1L9WRW1"/>
<dbReference type="RefSeq" id="XP_020055202.1">
    <property type="nucleotide sequence ID" value="XM_020198521.1"/>
</dbReference>
<protein>
    <recommendedName>
        <fullName evidence="5">Pyruvate decarboxylase</fullName>
        <ecNumber evidence="4">4.1.1.1</ecNumber>
    </recommendedName>
</protein>
<dbReference type="InterPro" id="IPR011766">
    <property type="entry name" value="TPP_enzyme_TPP-bd"/>
</dbReference>
<dbReference type="Pfam" id="PF00107">
    <property type="entry name" value="ADH_zinc_N"/>
    <property type="match status" value="1"/>
</dbReference>
<gene>
    <name evidence="17" type="ORF">ASPACDRAFT_1889329</name>
</gene>
<dbReference type="PANTHER" id="PTHR43452">
    <property type="entry name" value="PYRUVATE DECARBOXYLASE"/>
    <property type="match status" value="1"/>
</dbReference>
<organism evidence="17 18">
    <name type="scientific">Aspergillus aculeatus (strain ATCC 16872 / CBS 172.66 / WB 5094)</name>
    <dbReference type="NCBI Taxonomy" id="690307"/>
    <lineage>
        <taxon>Eukaryota</taxon>
        <taxon>Fungi</taxon>
        <taxon>Dikarya</taxon>
        <taxon>Ascomycota</taxon>
        <taxon>Pezizomycotina</taxon>
        <taxon>Eurotiomycetes</taxon>
        <taxon>Eurotiomycetidae</taxon>
        <taxon>Eurotiales</taxon>
        <taxon>Aspergillaceae</taxon>
        <taxon>Aspergillus</taxon>
        <taxon>Aspergillus subgen. Circumdati</taxon>
    </lineage>
</organism>
<evidence type="ECO:0000256" key="10">
    <source>
        <dbReference type="ARBA" id="ARBA00023239"/>
    </source>
</evidence>
<name>A0A1L9WRW1_ASPA1</name>
<feature type="compositionally biased region" description="Low complexity" evidence="12">
    <location>
        <begin position="843"/>
        <end position="853"/>
    </location>
</feature>
<dbReference type="InterPro" id="IPR047213">
    <property type="entry name" value="TPP_PYR_PDC_IPDC-like"/>
</dbReference>
<dbReference type="VEuPathDB" id="FungiDB:ASPACDRAFT_1889329"/>
<dbReference type="InterPro" id="IPR012110">
    <property type="entry name" value="PDC/IPDC-like"/>
</dbReference>
<comment type="similarity">
    <text evidence="3 11">Belongs to the TPP enzyme family.</text>
</comment>
<dbReference type="EC" id="4.1.1.1" evidence="4"/>
<dbReference type="AlphaFoldDB" id="A0A1L9WRW1"/>
<dbReference type="Proteomes" id="UP000184546">
    <property type="component" value="Unassembled WGS sequence"/>
</dbReference>
<evidence type="ECO:0000259" key="14">
    <source>
        <dbReference type="Pfam" id="PF00205"/>
    </source>
</evidence>
<dbReference type="FunFam" id="3.40.50.970:FF:000024">
    <property type="entry name" value="Pyruvate decarboxylase isozyme"/>
    <property type="match status" value="1"/>
</dbReference>
<evidence type="ECO:0000259" key="13">
    <source>
        <dbReference type="Pfam" id="PF00107"/>
    </source>
</evidence>
<feature type="domain" description="Alcohol dehydrogenase-like C-terminal" evidence="13">
    <location>
        <begin position="66"/>
        <end position="195"/>
    </location>
</feature>
<keyword evidence="10" id="KW-0456">Lyase</keyword>
<evidence type="ECO:0000256" key="4">
    <source>
        <dbReference type="ARBA" id="ARBA00013202"/>
    </source>
</evidence>
<evidence type="ECO:0000256" key="11">
    <source>
        <dbReference type="RuleBase" id="RU362132"/>
    </source>
</evidence>
<dbReference type="CDD" id="cd07038">
    <property type="entry name" value="TPP_PYR_PDC_IPDC_like"/>
    <property type="match status" value="1"/>
</dbReference>
<proteinExistence type="inferred from homology"/>
<dbReference type="GO" id="GO:0030976">
    <property type="term" value="F:thiamine pyrophosphate binding"/>
    <property type="evidence" value="ECO:0007669"/>
    <property type="project" value="InterPro"/>
</dbReference>
<keyword evidence="6" id="KW-0479">Metal-binding</keyword>
<dbReference type="Gene3D" id="3.40.50.970">
    <property type="match status" value="2"/>
</dbReference>
<dbReference type="CDD" id="cd02005">
    <property type="entry name" value="TPP_PDC_IPDC"/>
    <property type="match status" value="1"/>
</dbReference>
<feature type="domain" description="Thiamine pyrophosphate enzyme central" evidence="14">
    <location>
        <begin position="472"/>
        <end position="576"/>
    </location>
</feature>
<feature type="region of interest" description="Disordered" evidence="12">
    <location>
        <begin position="602"/>
        <end position="623"/>
    </location>
</feature>
<feature type="compositionally biased region" description="Polar residues" evidence="12">
    <location>
        <begin position="854"/>
        <end position="889"/>
    </location>
</feature>
<dbReference type="GO" id="GO:0005829">
    <property type="term" value="C:cytosol"/>
    <property type="evidence" value="ECO:0007669"/>
    <property type="project" value="TreeGrafter"/>
</dbReference>
<dbReference type="InterPro" id="IPR012000">
    <property type="entry name" value="Thiamin_PyroP_enz_cen_dom"/>
</dbReference>
<keyword evidence="8" id="KW-0460">Magnesium</keyword>
<dbReference type="Pfam" id="PF00205">
    <property type="entry name" value="TPP_enzyme_M"/>
    <property type="match status" value="1"/>
</dbReference>
<dbReference type="InterPro" id="IPR012001">
    <property type="entry name" value="Thiamin_PyroP_enz_TPP-bd_dom"/>
</dbReference>
<dbReference type="GO" id="GO:0000287">
    <property type="term" value="F:magnesium ion binding"/>
    <property type="evidence" value="ECO:0007669"/>
    <property type="project" value="InterPro"/>
</dbReference>
<dbReference type="EMBL" id="KV878979">
    <property type="protein sequence ID" value="OJJ98862.1"/>
    <property type="molecule type" value="Genomic_DNA"/>
</dbReference>
<dbReference type="GO" id="GO:0000949">
    <property type="term" value="P:aromatic amino acid family catabolic process to alcohol via Ehrlich pathway"/>
    <property type="evidence" value="ECO:0007669"/>
    <property type="project" value="TreeGrafter"/>
</dbReference>
<evidence type="ECO:0000256" key="12">
    <source>
        <dbReference type="SAM" id="MobiDB-lite"/>
    </source>
</evidence>
<keyword evidence="18" id="KW-1185">Reference proteome</keyword>
<dbReference type="Pfam" id="PF02775">
    <property type="entry name" value="TPP_enzyme_C"/>
    <property type="match status" value="1"/>
</dbReference>
<evidence type="ECO:0000313" key="17">
    <source>
        <dbReference type="EMBL" id="OJJ98862.1"/>
    </source>
</evidence>
<evidence type="ECO:0000256" key="1">
    <source>
        <dbReference type="ARBA" id="ARBA00001041"/>
    </source>
</evidence>
<dbReference type="Gene3D" id="3.40.50.1220">
    <property type="entry name" value="TPP-binding domain"/>
    <property type="match status" value="1"/>
</dbReference>
<feature type="domain" description="Thiamine pyrophosphate enzyme TPP-binding" evidence="15">
    <location>
        <begin position="660"/>
        <end position="817"/>
    </location>
</feature>
<dbReference type="PANTHER" id="PTHR43452:SF1">
    <property type="entry name" value="PYRUVATE DECARBOXYLASE C186.09-RELATED"/>
    <property type="match status" value="1"/>
</dbReference>
<dbReference type="GO" id="GO:0004737">
    <property type="term" value="F:pyruvate decarboxylase activity"/>
    <property type="evidence" value="ECO:0007669"/>
    <property type="project" value="UniProtKB-EC"/>
</dbReference>